<dbReference type="PANTHER" id="PTHR10545">
    <property type="entry name" value="DIAMINE N-ACETYLTRANSFERASE"/>
    <property type="match status" value="1"/>
</dbReference>
<protein>
    <submittedName>
        <fullName evidence="4">GNAT family N-acetyltransferase</fullName>
    </submittedName>
</protein>
<keyword evidence="2" id="KW-0012">Acyltransferase</keyword>
<sequence length="151" mass="17566">MNTTNLSIQIRKIEKKDVPQLLPLIYEYIVNFYQCPRPSEEALKKLVNHLLDHPSEGIQFVAETGTNQLVGFVMFNTLEAKRMAFLYDLFVSPTIRGQKIGERLFETCLSYMRANDYSHMAWETAHDNIVAQALYDKMGAKKDVWLNYEIK</sequence>
<dbReference type="Pfam" id="PF00583">
    <property type="entry name" value="Acetyltransf_1"/>
    <property type="match status" value="1"/>
</dbReference>
<reference evidence="4 5" key="1">
    <citation type="submission" date="2024-02" db="EMBL/GenBank/DDBJ databases">
        <title>Seven novel Bacillus-like species.</title>
        <authorList>
            <person name="Liu G."/>
        </authorList>
    </citation>
    <scope>NUCLEOTIDE SEQUENCE [LARGE SCALE GENOMIC DNA]</scope>
    <source>
        <strain evidence="4 5">FJAT-52991</strain>
    </source>
</reference>
<dbReference type="SUPFAM" id="SSF55729">
    <property type="entry name" value="Acyl-CoA N-acyltransferases (Nat)"/>
    <property type="match status" value="1"/>
</dbReference>
<dbReference type="RefSeq" id="WP_338754547.1">
    <property type="nucleotide sequence ID" value="NZ_CP147404.1"/>
</dbReference>
<dbReference type="EMBL" id="CP147404">
    <property type="protein sequence ID" value="WXB94724.1"/>
    <property type="molecule type" value="Genomic_DNA"/>
</dbReference>
<keyword evidence="5" id="KW-1185">Reference proteome</keyword>
<name>A0ABZ2NBC5_9BACI</name>
<dbReference type="InterPro" id="IPR000182">
    <property type="entry name" value="GNAT_dom"/>
</dbReference>
<dbReference type="InterPro" id="IPR051016">
    <property type="entry name" value="Diverse_Substrate_AcTransf"/>
</dbReference>
<dbReference type="PROSITE" id="PS51186">
    <property type="entry name" value="GNAT"/>
    <property type="match status" value="1"/>
</dbReference>
<dbReference type="Gene3D" id="3.40.630.30">
    <property type="match status" value="1"/>
</dbReference>
<dbReference type="CDD" id="cd04301">
    <property type="entry name" value="NAT_SF"/>
    <property type="match status" value="1"/>
</dbReference>
<evidence type="ECO:0000313" key="4">
    <source>
        <dbReference type="EMBL" id="WXB94724.1"/>
    </source>
</evidence>
<dbReference type="InterPro" id="IPR016181">
    <property type="entry name" value="Acyl_CoA_acyltransferase"/>
</dbReference>
<gene>
    <name evidence="4" type="ORF">WDJ61_08895</name>
</gene>
<evidence type="ECO:0000256" key="1">
    <source>
        <dbReference type="ARBA" id="ARBA00022679"/>
    </source>
</evidence>
<evidence type="ECO:0000313" key="5">
    <source>
        <dbReference type="Proteomes" id="UP001387364"/>
    </source>
</evidence>
<keyword evidence="1" id="KW-0808">Transferase</keyword>
<proteinExistence type="predicted"/>
<evidence type="ECO:0000256" key="2">
    <source>
        <dbReference type="ARBA" id="ARBA00023315"/>
    </source>
</evidence>
<organism evidence="4 5">
    <name type="scientific">Bacillus kandeliae</name>
    <dbReference type="NCBI Taxonomy" id="3129297"/>
    <lineage>
        <taxon>Bacteria</taxon>
        <taxon>Bacillati</taxon>
        <taxon>Bacillota</taxon>
        <taxon>Bacilli</taxon>
        <taxon>Bacillales</taxon>
        <taxon>Bacillaceae</taxon>
        <taxon>Bacillus</taxon>
    </lineage>
</organism>
<dbReference type="PANTHER" id="PTHR10545:SF29">
    <property type="entry name" value="GH14572P-RELATED"/>
    <property type="match status" value="1"/>
</dbReference>
<feature type="domain" description="N-acetyltransferase" evidence="3">
    <location>
        <begin position="8"/>
        <end position="151"/>
    </location>
</feature>
<evidence type="ECO:0000259" key="3">
    <source>
        <dbReference type="PROSITE" id="PS51186"/>
    </source>
</evidence>
<accession>A0ABZ2NBC5</accession>
<dbReference type="Proteomes" id="UP001387364">
    <property type="component" value="Chromosome"/>
</dbReference>